<organism evidence="1 2">
    <name type="scientific">Thermoactinomyces mirandus</name>
    <dbReference type="NCBI Taxonomy" id="2756294"/>
    <lineage>
        <taxon>Bacteria</taxon>
        <taxon>Bacillati</taxon>
        <taxon>Bacillota</taxon>
        <taxon>Bacilli</taxon>
        <taxon>Bacillales</taxon>
        <taxon>Thermoactinomycetaceae</taxon>
        <taxon>Thermoactinomyces</taxon>
    </lineage>
</organism>
<reference evidence="1 2" key="1">
    <citation type="submission" date="2020-07" db="EMBL/GenBank/DDBJ databases">
        <title>Thermoactinomyces phylogeny.</title>
        <authorList>
            <person name="Dunlap C."/>
        </authorList>
    </citation>
    <scope>NUCLEOTIDE SEQUENCE [LARGE SCALE GENOMIC DNA]</scope>
    <source>
        <strain evidence="1 2">AMNI-1</strain>
    </source>
</reference>
<evidence type="ECO:0000313" key="2">
    <source>
        <dbReference type="Proteomes" id="UP000538292"/>
    </source>
</evidence>
<proteinExistence type="predicted"/>
<comment type="caution">
    <text evidence="1">The sequence shown here is derived from an EMBL/GenBank/DDBJ whole genome shotgun (WGS) entry which is preliminary data.</text>
</comment>
<dbReference type="Proteomes" id="UP000538292">
    <property type="component" value="Unassembled WGS sequence"/>
</dbReference>
<accession>A0A7W2ASQ9</accession>
<keyword evidence="2" id="KW-1185">Reference proteome</keyword>
<gene>
    <name evidence="1" type="ORF">H2C83_11445</name>
</gene>
<evidence type="ECO:0000313" key="1">
    <source>
        <dbReference type="EMBL" id="MBA4602915.1"/>
    </source>
</evidence>
<dbReference type="RefSeq" id="WP_181740929.1">
    <property type="nucleotide sequence ID" value="NZ_JACEOL010000036.1"/>
</dbReference>
<sequence>MGTPANILIPYQEYTPEKFLFNVIVSAYFANLQVRVGNVEYFNDGHFKYMQTNICEKLDGKQFCPKQFLLYVSRKDKYPGESFYYYEDVGLDPSLELCRVGYIEDIKDVKDIVFRFSYEYLKRNPKHYFWVPDFDWVYTWEDMQKLKNSYDPYWCYKDPKTGKFEED</sequence>
<protein>
    <submittedName>
        <fullName evidence="1">Uncharacterized protein</fullName>
    </submittedName>
</protein>
<dbReference type="AlphaFoldDB" id="A0A7W2ASQ9"/>
<dbReference type="EMBL" id="JACEOL010000036">
    <property type="protein sequence ID" value="MBA4602915.1"/>
    <property type="molecule type" value="Genomic_DNA"/>
</dbReference>
<name>A0A7W2ASQ9_9BACL</name>